<dbReference type="AlphaFoldDB" id="A0A8H3PD12"/>
<accession>A0A8H3PD12</accession>
<protein>
    <submittedName>
        <fullName evidence="1">Uncharacterized protein</fullName>
    </submittedName>
</protein>
<proteinExistence type="predicted"/>
<name>A0A8H3PD12_9LECA</name>
<sequence length="220" mass="23599">MYLPLTLIPLSTINFSTALPGTLDKRQPAVAARIISPTSTAVIGSFDKRQPAYAPVETHQPILEVLAGSATDALQGRASDAEDNFDSLLCATLKALDGENPTIFKSLLQSCTSLTDSSLTRRTKTIKQRIVADDKKDFAAGVEAAAEVDVDGSSEAILARGHTDLPEKRDLDTEKIGGKRQYEGFDSLLCATLKELVAEDSARFSSLSSWCNSMTDSASR</sequence>
<evidence type="ECO:0000313" key="1">
    <source>
        <dbReference type="EMBL" id="CAF9938671.1"/>
    </source>
</evidence>
<gene>
    <name evidence="1" type="ORF">ALECFALPRED_007816</name>
</gene>
<comment type="caution">
    <text evidence="1">The sequence shown here is derived from an EMBL/GenBank/DDBJ whole genome shotgun (WGS) entry which is preliminary data.</text>
</comment>
<evidence type="ECO:0000313" key="2">
    <source>
        <dbReference type="Proteomes" id="UP000664203"/>
    </source>
</evidence>
<organism evidence="1 2">
    <name type="scientific">Alectoria fallacina</name>
    <dbReference type="NCBI Taxonomy" id="1903189"/>
    <lineage>
        <taxon>Eukaryota</taxon>
        <taxon>Fungi</taxon>
        <taxon>Dikarya</taxon>
        <taxon>Ascomycota</taxon>
        <taxon>Pezizomycotina</taxon>
        <taxon>Lecanoromycetes</taxon>
        <taxon>OSLEUM clade</taxon>
        <taxon>Lecanoromycetidae</taxon>
        <taxon>Lecanorales</taxon>
        <taxon>Lecanorineae</taxon>
        <taxon>Parmeliaceae</taxon>
        <taxon>Alectoria</taxon>
    </lineage>
</organism>
<keyword evidence="2" id="KW-1185">Reference proteome</keyword>
<dbReference type="Proteomes" id="UP000664203">
    <property type="component" value="Unassembled WGS sequence"/>
</dbReference>
<reference evidence="1" key="1">
    <citation type="submission" date="2021-03" db="EMBL/GenBank/DDBJ databases">
        <authorList>
            <person name="Tagirdzhanova G."/>
        </authorList>
    </citation>
    <scope>NUCLEOTIDE SEQUENCE</scope>
</reference>
<dbReference type="EMBL" id="CAJPDR010000520">
    <property type="protein sequence ID" value="CAF9938671.1"/>
    <property type="molecule type" value="Genomic_DNA"/>
</dbReference>
<dbReference type="OrthoDB" id="5369711at2759"/>